<feature type="region of interest" description="Disordered" evidence="6">
    <location>
        <begin position="377"/>
        <end position="396"/>
    </location>
</feature>
<dbReference type="PANTHER" id="PTHR30294:SF46">
    <property type="entry name" value="ABC TRANSPORTER PERMEASE"/>
    <property type="match status" value="1"/>
</dbReference>
<dbReference type="AlphaFoldDB" id="A0A1H3HAZ4"/>
<dbReference type="EMBL" id="FNPE01000002">
    <property type="protein sequence ID" value="SDY12676.1"/>
    <property type="molecule type" value="Genomic_DNA"/>
</dbReference>
<evidence type="ECO:0000256" key="7">
    <source>
        <dbReference type="SAM" id="Phobius"/>
    </source>
</evidence>
<dbReference type="Proteomes" id="UP000183417">
    <property type="component" value="Unassembled WGS sequence"/>
</dbReference>
<protein>
    <submittedName>
        <fullName evidence="9">ABC-2 type transport system permease protein</fullName>
    </submittedName>
</protein>
<evidence type="ECO:0000259" key="8">
    <source>
        <dbReference type="Pfam" id="PF12698"/>
    </source>
</evidence>
<name>A0A1H3HAZ4_9BURK</name>
<organism evidence="9 10">
    <name type="scientific">Delftia lacustris</name>
    <dbReference type="NCBI Taxonomy" id="558537"/>
    <lineage>
        <taxon>Bacteria</taxon>
        <taxon>Pseudomonadati</taxon>
        <taxon>Pseudomonadota</taxon>
        <taxon>Betaproteobacteria</taxon>
        <taxon>Burkholderiales</taxon>
        <taxon>Comamonadaceae</taxon>
        <taxon>Delftia</taxon>
    </lineage>
</organism>
<evidence type="ECO:0000256" key="3">
    <source>
        <dbReference type="ARBA" id="ARBA00022692"/>
    </source>
</evidence>
<feature type="transmembrane region" description="Helical" evidence="7">
    <location>
        <begin position="294"/>
        <end position="314"/>
    </location>
</feature>
<feature type="domain" description="ABC-2 type transporter transmembrane" evidence="8">
    <location>
        <begin position="26"/>
        <end position="369"/>
    </location>
</feature>
<sequence length="396" mass="43379">MPESNTGFFRLWLDNLQAMLRDKGAFLLLVGAPVLYGFFYPWFYSTQVVQRVPVAVVVQDHSSLARQMLRFAQASPRIHPQLVTADEGEARAAVLRGEVMGYALLPRDLKRDVLRRANVVIPVYANGAYPLVSKQVQYGFAEAFGTVSAGVEIKRLQAGGQSAPQAAVSRSPVNAQAVALFNPTEGYGSFVVAAVSVLILQQTLLMGSALLVGTWREQGADRVGSRQWLARLLALCVPGWLAGLFYFGWIFIWQDFPHGGNPWGALALLACFVPAVVGCACLLGWWLADRERALQVVLFSSIPLAFLGGFTWPVEALPEPLQWLRWLSPSTAGIEASLRFNQLGAPLQAGLSQLSWLATMALLTWAAVLWLGAQPQPAPWPARRGGSTRSARPWRR</sequence>
<evidence type="ECO:0000313" key="9">
    <source>
        <dbReference type="EMBL" id="SDY12676.1"/>
    </source>
</evidence>
<keyword evidence="5 7" id="KW-0472">Membrane</keyword>
<feature type="transmembrane region" description="Helical" evidence="7">
    <location>
        <begin position="25"/>
        <end position="43"/>
    </location>
</feature>
<gene>
    <name evidence="9" type="ORF">SAMN05421547_102569</name>
</gene>
<dbReference type="Gene3D" id="3.40.1710.10">
    <property type="entry name" value="abc type-2 transporter like domain"/>
    <property type="match status" value="1"/>
</dbReference>
<dbReference type="GO" id="GO:0140359">
    <property type="term" value="F:ABC-type transporter activity"/>
    <property type="evidence" value="ECO:0007669"/>
    <property type="project" value="InterPro"/>
</dbReference>
<evidence type="ECO:0000256" key="6">
    <source>
        <dbReference type="SAM" id="MobiDB-lite"/>
    </source>
</evidence>
<keyword evidence="3 7" id="KW-0812">Transmembrane</keyword>
<keyword evidence="4 7" id="KW-1133">Transmembrane helix</keyword>
<feature type="transmembrane region" description="Helical" evidence="7">
    <location>
        <begin position="190"/>
        <end position="212"/>
    </location>
</feature>
<proteinExistence type="predicted"/>
<dbReference type="PANTHER" id="PTHR30294">
    <property type="entry name" value="MEMBRANE COMPONENT OF ABC TRANSPORTER YHHJ-RELATED"/>
    <property type="match status" value="1"/>
</dbReference>
<evidence type="ECO:0000256" key="2">
    <source>
        <dbReference type="ARBA" id="ARBA00022475"/>
    </source>
</evidence>
<dbReference type="InterPro" id="IPR051449">
    <property type="entry name" value="ABC-2_transporter_component"/>
</dbReference>
<reference evidence="9 10" key="1">
    <citation type="submission" date="2016-10" db="EMBL/GenBank/DDBJ databases">
        <authorList>
            <person name="de Groot N.N."/>
        </authorList>
    </citation>
    <scope>NUCLEOTIDE SEQUENCE [LARGE SCALE GENOMIC DNA]</scope>
    <source>
        <strain evidence="9 10">LMG 24775</strain>
    </source>
</reference>
<accession>A0A1H3HAZ4</accession>
<dbReference type="Pfam" id="PF12698">
    <property type="entry name" value="ABC2_membrane_3"/>
    <property type="match status" value="1"/>
</dbReference>
<feature type="transmembrane region" description="Helical" evidence="7">
    <location>
        <begin position="232"/>
        <end position="253"/>
    </location>
</feature>
<keyword evidence="2" id="KW-1003">Cell membrane</keyword>
<feature type="transmembrane region" description="Helical" evidence="7">
    <location>
        <begin position="354"/>
        <end position="373"/>
    </location>
</feature>
<dbReference type="GO" id="GO:0005886">
    <property type="term" value="C:plasma membrane"/>
    <property type="evidence" value="ECO:0007669"/>
    <property type="project" value="UniProtKB-SubCell"/>
</dbReference>
<evidence type="ECO:0000313" key="10">
    <source>
        <dbReference type="Proteomes" id="UP000183417"/>
    </source>
</evidence>
<evidence type="ECO:0000256" key="1">
    <source>
        <dbReference type="ARBA" id="ARBA00004651"/>
    </source>
</evidence>
<dbReference type="InterPro" id="IPR013525">
    <property type="entry name" value="ABC2_TM"/>
</dbReference>
<evidence type="ECO:0000256" key="4">
    <source>
        <dbReference type="ARBA" id="ARBA00022989"/>
    </source>
</evidence>
<comment type="subcellular location">
    <subcellularLocation>
        <location evidence="1">Cell membrane</location>
        <topology evidence="1">Multi-pass membrane protein</topology>
    </subcellularLocation>
</comment>
<feature type="transmembrane region" description="Helical" evidence="7">
    <location>
        <begin position="265"/>
        <end position="287"/>
    </location>
</feature>
<evidence type="ECO:0000256" key="5">
    <source>
        <dbReference type="ARBA" id="ARBA00023136"/>
    </source>
</evidence>